<keyword evidence="1" id="KW-0472">Membrane</keyword>
<keyword evidence="3" id="KW-1185">Reference proteome</keyword>
<dbReference type="OrthoDB" id="8197395at2759"/>
<evidence type="ECO:0000313" key="3">
    <source>
        <dbReference type="Proteomes" id="UP001153620"/>
    </source>
</evidence>
<keyword evidence="1" id="KW-1133">Transmembrane helix</keyword>
<gene>
    <name evidence="2" type="ORF">CHIRRI_LOCUS10857</name>
</gene>
<keyword evidence="1" id="KW-0812">Transmembrane</keyword>
<feature type="transmembrane region" description="Helical" evidence="1">
    <location>
        <begin position="21"/>
        <end position="46"/>
    </location>
</feature>
<evidence type="ECO:0000313" key="2">
    <source>
        <dbReference type="EMBL" id="CAG9808011.1"/>
    </source>
</evidence>
<protein>
    <submittedName>
        <fullName evidence="2">Uncharacterized protein</fullName>
    </submittedName>
</protein>
<reference evidence="2" key="2">
    <citation type="submission" date="2022-10" db="EMBL/GenBank/DDBJ databases">
        <authorList>
            <consortium name="ENA_rothamsted_submissions"/>
            <consortium name="culmorum"/>
            <person name="King R."/>
        </authorList>
    </citation>
    <scope>NUCLEOTIDE SEQUENCE</scope>
</reference>
<sequence>MILIPYKWIERVQISPKNLRLGAILISIYEILIAHVVMFVMLLGLINAEKAQKLLLEDIEDQKEMEDYYYYPAINNRGETLDIIQLNSATKLASGTIFKLTIGTVIATIYLLVCLSLFTGVLKNRAQLIVPWMIFDVIISLVINSILLIIGTSMLYERFAINNWLYWSFCAVYTVIDLCVWVIVFQYYSIIKHMAKLREEAIIPAPIVTPYPYYQENTVESINGLKHTLCNVEKANYVTA</sequence>
<dbReference type="Proteomes" id="UP001153620">
    <property type="component" value="Chromosome 3"/>
</dbReference>
<organism evidence="2 3">
    <name type="scientific">Chironomus riparius</name>
    <dbReference type="NCBI Taxonomy" id="315576"/>
    <lineage>
        <taxon>Eukaryota</taxon>
        <taxon>Metazoa</taxon>
        <taxon>Ecdysozoa</taxon>
        <taxon>Arthropoda</taxon>
        <taxon>Hexapoda</taxon>
        <taxon>Insecta</taxon>
        <taxon>Pterygota</taxon>
        <taxon>Neoptera</taxon>
        <taxon>Endopterygota</taxon>
        <taxon>Diptera</taxon>
        <taxon>Nematocera</taxon>
        <taxon>Chironomoidea</taxon>
        <taxon>Chironomidae</taxon>
        <taxon>Chironominae</taxon>
        <taxon>Chironomus</taxon>
    </lineage>
</organism>
<dbReference type="EMBL" id="OU895879">
    <property type="protein sequence ID" value="CAG9808011.1"/>
    <property type="molecule type" value="Genomic_DNA"/>
</dbReference>
<accession>A0A9N9WT23</accession>
<name>A0A9N9WT23_9DIPT</name>
<feature type="transmembrane region" description="Helical" evidence="1">
    <location>
        <begin position="129"/>
        <end position="152"/>
    </location>
</feature>
<reference evidence="2" key="1">
    <citation type="submission" date="2022-01" db="EMBL/GenBank/DDBJ databases">
        <authorList>
            <person name="King R."/>
        </authorList>
    </citation>
    <scope>NUCLEOTIDE SEQUENCE</scope>
</reference>
<feature type="transmembrane region" description="Helical" evidence="1">
    <location>
        <begin position="97"/>
        <end position="122"/>
    </location>
</feature>
<proteinExistence type="predicted"/>
<dbReference type="AlphaFoldDB" id="A0A9N9WT23"/>
<evidence type="ECO:0000256" key="1">
    <source>
        <dbReference type="SAM" id="Phobius"/>
    </source>
</evidence>
<feature type="transmembrane region" description="Helical" evidence="1">
    <location>
        <begin position="164"/>
        <end position="188"/>
    </location>
</feature>